<keyword evidence="2" id="KW-1185">Reference proteome</keyword>
<organism evidence="1 2">
    <name type="scientific">Caerostris darwini</name>
    <dbReference type="NCBI Taxonomy" id="1538125"/>
    <lineage>
        <taxon>Eukaryota</taxon>
        <taxon>Metazoa</taxon>
        <taxon>Ecdysozoa</taxon>
        <taxon>Arthropoda</taxon>
        <taxon>Chelicerata</taxon>
        <taxon>Arachnida</taxon>
        <taxon>Araneae</taxon>
        <taxon>Araneomorphae</taxon>
        <taxon>Entelegynae</taxon>
        <taxon>Araneoidea</taxon>
        <taxon>Araneidae</taxon>
        <taxon>Caerostris</taxon>
    </lineage>
</organism>
<reference evidence="1 2" key="1">
    <citation type="submission" date="2021-06" db="EMBL/GenBank/DDBJ databases">
        <title>Caerostris darwini draft genome.</title>
        <authorList>
            <person name="Kono N."/>
            <person name="Arakawa K."/>
        </authorList>
    </citation>
    <scope>NUCLEOTIDE SEQUENCE [LARGE SCALE GENOMIC DNA]</scope>
</reference>
<evidence type="ECO:0000313" key="2">
    <source>
        <dbReference type="Proteomes" id="UP001054837"/>
    </source>
</evidence>
<dbReference type="Proteomes" id="UP001054837">
    <property type="component" value="Unassembled WGS sequence"/>
</dbReference>
<dbReference type="Gene3D" id="3.30.420.10">
    <property type="entry name" value="Ribonuclease H-like superfamily/Ribonuclease H"/>
    <property type="match status" value="1"/>
</dbReference>
<dbReference type="EMBL" id="BPLQ01012097">
    <property type="protein sequence ID" value="GIY62523.1"/>
    <property type="molecule type" value="Genomic_DNA"/>
</dbReference>
<proteinExistence type="predicted"/>
<name>A0AAV4UY21_9ARAC</name>
<gene>
    <name evidence="1" type="ORF">CDAR_23871</name>
</gene>
<comment type="caution">
    <text evidence="1">The sequence shown here is derived from an EMBL/GenBank/DDBJ whole genome shotgun (WGS) entry which is preliminary data.</text>
</comment>
<dbReference type="AlphaFoldDB" id="A0AAV4UY21"/>
<accession>A0AAV4UY21</accession>
<protein>
    <submittedName>
        <fullName evidence="1">Uncharacterized protein</fullName>
    </submittedName>
</protein>
<dbReference type="InterPro" id="IPR036397">
    <property type="entry name" value="RNaseH_sf"/>
</dbReference>
<evidence type="ECO:0000313" key="1">
    <source>
        <dbReference type="EMBL" id="GIY62523.1"/>
    </source>
</evidence>
<dbReference type="GO" id="GO:0003676">
    <property type="term" value="F:nucleic acid binding"/>
    <property type="evidence" value="ECO:0007669"/>
    <property type="project" value="InterPro"/>
</dbReference>
<sequence length="109" mass="12433">MIVASSFARLHGAWNLVQERFYRTMHTHLNAMYPTRRIGCDGANVWPSRSLDLNLLDFFYDHLKSLINKLPVETSEDLLVRTVTTATYIKEIPVTSSLYASSVHIFAST</sequence>